<comment type="pathway">
    <text evidence="4 11">Purine metabolism; AMP biosynthesis via salvage pathway; AMP from adenine: step 1/1.</text>
</comment>
<dbReference type="GO" id="GO:0003999">
    <property type="term" value="F:adenine phosphoribosyltransferase activity"/>
    <property type="evidence" value="ECO:0007669"/>
    <property type="project" value="UniProtKB-UniRule"/>
</dbReference>
<evidence type="ECO:0000256" key="3">
    <source>
        <dbReference type="ARBA" id="ARBA00004496"/>
    </source>
</evidence>
<dbReference type="NCBIfam" id="NF002636">
    <property type="entry name" value="PRK02304.1-5"/>
    <property type="match status" value="1"/>
</dbReference>
<dbReference type="GO" id="GO:0044209">
    <property type="term" value="P:AMP salvage"/>
    <property type="evidence" value="ECO:0007669"/>
    <property type="project" value="UniProtKB-UniRule"/>
</dbReference>
<evidence type="ECO:0000256" key="4">
    <source>
        <dbReference type="ARBA" id="ARBA00004659"/>
    </source>
</evidence>
<evidence type="ECO:0000256" key="9">
    <source>
        <dbReference type="ARBA" id="ARBA00022679"/>
    </source>
</evidence>
<dbReference type="NCBIfam" id="TIGR01090">
    <property type="entry name" value="apt"/>
    <property type="match status" value="1"/>
</dbReference>
<dbReference type="InterPro" id="IPR029057">
    <property type="entry name" value="PRTase-like"/>
</dbReference>
<evidence type="ECO:0000256" key="6">
    <source>
        <dbReference type="ARBA" id="ARBA00011893"/>
    </source>
</evidence>
<dbReference type="InterPro" id="IPR005764">
    <property type="entry name" value="Ade_phspho_trans"/>
</dbReference>
<evidence type="ECO:0000256" key="5">
    <source>
        <dbReference type="ARBA" id="ARBA00008391"/>
    </source>
</evidence>
<name>A0A517P928_9PLAN</name>
<evidence type="ECO:0000259" key="12">
    <source>
        <dbReference type="Pfam" id="PF00156"/>
    </source>
</evidence>
<evidence type="ECO:0000256" key="8">
    <source>
        <dbReference type="ARBA" id="ARBA00022676"/>
    </source>
</evidence>
<comment type="similarity">
    <text evidence="5 11">Belongs to the purine/pyrimidine phosphoribosyltransferase family.</text>
</comment>
<dbReference type="SUPFAM" id="SSF53271">
    <property type="entry name" value="PRTase-like"/>
    <property type="match status" value="1"/>
</dbReference>
<gene>
    <name evidence="11 13" type="primary">apt</name>
    <name evidence="13" type="ORF">CA12_19750</name>
</gene>
<reference evidence="13 14" key="1">
    <citation type="submission" date="2019-02" db="EMBL/GenBank/DDBJ databases">
        <title>Deep-cultivation of Planctomycetes and their phenomic and genomic characterization uncovers novel biology.</title>
        <authorList>
            <person name="Wiegand S."/>
            <person name="Jogler M."/>
            <person name="Boedeker C."/>
            <person name="Pinto D."/>
            <person name="Vollmers J."/>
            <person name="Rivas-Marin E."/>
            <person name="Kohn T."/>
            <person name="Peeters S.H."/>
            <person name="Heuer A."/>
            <person name="Rast P."/>
            <person name="Oberbeckmann S."/>
            <person name="Bunk B."/>
            <person name="Jeske O."/>
            <person name="Meyerdierks A."/>
            <person name="Storesund J.E."/>
            <person name="Kallscheuer N."/>
            <person name="Luecker S."/>
            <person name="Lage O.M."/>
            <person name="Pohl T."/>
            <person name="Merkel B.J."/>
            <person name="Hornburger P."/>
            <person name="Mueller R.-W."/>
            <person name="Bruemmer F."/>
            <person name="Labrenz M."/>
            <person name="Spormann A.M."/>
            <person name="Op den Camp H."/>
            <person name="Overmann J."/>
            <person name="Amann R."/>
            <person name="Jetten M.S.M."/>
            <person name="Mascher T."/>
            <person name="Medema M.H."/>
            <person name="Devos D.P."/>
            <person name="Kaster A.-K."/>
            <person name="Ovreas L."/>
            <person name="Rohde M."/>
            <person name="Galperin M.Y."/>
            <person name="Jogler C."/>
        </authorList>
    </citation>
    <scope>NUCLEOTIDE SEQUENCE [LARGE SCALE GENOMIC DNA]</scope>
    <source>
        <strain evidence="13 14">CA12</strain>
    </source>
</reference>
<comment type="function">
    <text evidence="2 11">Catalyzes a salvage reaction resulting in the formation of AMP, that is energically less costly than de novo synthesis.</text>
</comment>
<keyword evidence="10 11" id="KW-0660">Purine salvage</keyword>
<proteinExistence type="inferred from homology"/>
<evidence type="ECO:0000256" key="10">
    <source>
        <dbReference type="ARBA" id="ARBA00022726"/>
    </source>
</evidence>
<evidence type="ECO:0000256" key="11">
    <source>
        <dbReference type="HAMAP-Rule" id="MF_00004"/>
    </source>
</evidence>
<dbReference type="EMBL" id="CP036265">
    <property type="protein sequence ID" value="QDT15879.1"/>
    <property type="molecule type" value="Genomic_DNA"/>
</dbReference>
<dbReference type="PANTHER" id="PTHR32315">
    <property type="entry name" value="ADENINE PHOSPHORIBOSYLTRANSFERASE"/>
    <property type="match status" value="1"/>
</dbReference>
<dbReference type="GO" id="GO:0002055">
    <property type="term" value="F:adenine binding"/>
    <property type="evidence" value="ECO:0007669"/>
    <property type="project" value="TreeGrafter"/>
</dbReference>
<keyword evidence="8 11" id="KW-0328">Glycosyltransferase</keyword>
<dbReference type="InterPro" id="IPR000836">
    <property type="entry name" value="PRTase_dom"/>
</dbReference>
<evidence type="ECO:0000313" key="13">
    <source>
        <dbReference type="EMBL" id="QDT15879.1"/>
    </source>
</evidence>
<evidence type="ECO:0000256" key="1">
    <source>
        <dbReference type="ARBA" id="ARBA00000868"/>
    </source>
</evidence>
<dbReference type="KEGG" id="acaf:CA12_19750"/>
<dbReference type="OrthoDB" id="9803963at2"/>
<comment type="catalytic activity">
    <reaction evidence="1 11">
        <text>AMP + diphosphate = 5-phospho-alpha-D-ribose 1-diphosphate + adenine</text>
        <dbReference type="Rhea" id="RHEA:16609"/>
        <dbReference type="ChEBI" id="CHEBI:16708"/>
        <dbReference type="ChEBI" id="CHEBI:33019"/>
        <dbReference type="ChEBI" id="CHEBI:58017"/>
        <dbReference type="ChEBI" id="CHEBI:456215"/>
        <dbReference type="EC" id="2.4.2.7"/>
    </reaction>
</comment>
<evidence type="ECO:0000313" key="14">
    <source>
        <dbReference type="Proteomes" id="UP000318741"/>
    </source>
</evidence>
<dbReference type="NCBIfam" id="NF002634">
    <property type="entry name" value="PRK02304.1-3"/>
    <property type="match status" value="1"/>
</dbReference>
<evidence type="ECO:0000256" key="2">
    <source>
        <dbReference type="ARBA" id="ARBA00003968"/>
    </source>
</evidence>
<dbReference type="Proteomes" id="UP000318741">
    <property type="component" value="Chromosome"/>
</dbReference>
<dbReference type="HAMAP" id="MF_00004">
    <property type="entry name" value="Aden_phosphoribosyltr"/>
    <property type="match status" value="1"/>
</dbReference>
<dbReference type="GO" id="GO:0016208">
    <property type="term" value="F:AMP binding"/>
    <property type="evidence" value="ECO:0007669"/>
    <property type="project" value="TreeGrafter"/>
</dbReference>
<organism evidence="13 14">
    <name type="scientific">Alienimonas californiensis</name>
    <dbReference type="NCBI Taxonomy" id="2527989"/>
    <lineage>
        <taxon>Bacteria</taxon>
        <taxon>Pseudomonadati</taxon>
        <taxon>Planctomycetota</taxon>
        <taxon>Planctomycetia</taxon>
        <taxon>Planctomycetales</taxon>
        <taxon>Planctomycetaceae</taxon>
        <taxon>Alienimonas</taxon>
    </lineage>
</organism>
<dbReference type="Pfam" id="PF00156">
    <property type="entry name" value="Pribosyltran"/>
    <property type="match status" value="1"/>
</dbReference>
<comment type="subunit">
    <text evidence="11">Homodimer.</text>
</comment>
<dbReference type="RefSeq" id="WP_145358773.1">
    <property type="nucleotide sequence ID" value="NZ_CP036265.1"/>
</dbReference>
<keyword evidence="7 11" id="KW-0963">Cytoplasm</keyword>
<dbReference type="UniPathway" id="UPA00588">
    <property type="reaction ID" value="UER00646"/>
</dbReference>
<keyword evidence="14" id="KW-1185">Reference proteome</keyword>
<keyword evidence="9 11" id="KW-0808">Transferase</keyword>
<sequence length="170" mass="18026">MNLFDHIRDVPDFPKPGIVFKDISPLLASREATQEAIRAMAEPYRADPPEAILAVEARGFLFAVPMAQELGCGVVLVRKPGKLPAATTAVEYALEYGNDMLEMHADALTKGQKVLIVDDVLATGGTVAACADLARQAGAEVTAAAFLVELTFLNGRSKLGNLPVSAAITY</sequence>
<dbReference type="GO" id="GO:0006166">
    <property type="term" value="P:purine ribonucleoside salvage"/>
    <property type="evidence" value="ECO:0007669"/>
    <property type="project" value="UniProtKB-UniRule"/>
</dbReference>
<dbReference type="PANTHER" id="PTHR32315:SF3">
    <property type="entry name" value="ADENINE PHOSPHORIBOSYLTRANSFERASE"/>
    <property type="match status" value="1"/>
</dbReference>
<protein>
    <recommendedName>
        <fullName evidence="6 11">Adenine phosphoribosyltransferase</fullName>
        <shortName evidence="11">APRT</shortName>
        <ecNumber evidence="6 11">2.4.2.7</ecNumber>
    </recommendedName>
</protein>
<dbReference type="GO" id="GO:0006168">
    <property type="term" value="P:adenine salvage"/>
    <property type="evidence" value="ECO:0007669"/>
    <property type="project" value="InterPro"/>
</dbReference>
<accession>A0A517P928</accession>
<dbReference type="EC" id="2.4.2.7" evidence="6 11"/>
<feature type="domain" description="Phosphoribosyltransferase" evidence="12">
    <location>
        <begin position="27"/>
        <end position="148"/>
    </location>
</feature>
<dbReference type="GO" id="GO:0005737">
    <property type="term" value="C:cytoplasm"/>
    <property type="evidence" value="ECO:0007669"/>
    <property type="project" value="UniProtKB-SubCell"/>
</dbReference>
<dbReference type="Gene3D" id="3.40.50.2020">
    <property type="match status" value="1"/>
</dbReference>
<dbReference type="InterPro" id="IPR050054">
    <property type="entry name" value="UPRTase/APRTase"/>
</dbReference>
<evidence type="ECO:0000256" key="7">
    <source>
        <dbReference type="ARBA" id="ARBA00022490"/>
    </source>
</evidence>
<dbReference type="FunFam" id="3.40.50.2020:FF:000021">
    <property type="entry name" value="Adenine phosphoribosyltransferase"/>
    <property type="match status" value="1"/>
</dbReference>
<dbReference type="CDD" id="cd06223">
    <property type="entry name" value="PRTases_typeI"/>
    <property type="match status" value="1"/>
</dbReference>
<dbReference type="AlphaFoldDB" id="A0A517P928"/>
<comment type="subcellular location">
    <subcellularLocation>
        <location evidence="3 11">Cytoplasm</location>
    </subcellularLocation>
</comment>